<dbReference type="GO" id="GO:0016787">
    <property type="term" value="F:hydrolase activity"/>
    <property type="evidence" value="ECO:0007669"/>
    <property type="project" value="UniProtKB-KW"/>
</dbReference>
<dbReference type="OrthoDB" id="9781757at2"/>
<proteinExistence type="predicted"/>
<dbReference type="RefSeq" id="WP_135200888.1">
    <property type="nucleotide sequence ID" value="NZ_SPVG01000072.1"/>
</dbReference>
<dbReference type="Pfam" id="PF07858">
    <property type="entry name" value="LEH"/>
    <property type="match status" value="1"/>
</dbReference>
<evidence type="ECO:0000313" key="2">
    <source>
        <dbReference type="EMBL" id="TFW27235.1"/>
    </source>
</evidence>
<reference evidence="2 3" key="1">
    <citation type="submission" date="2019-03" db="EMBL/GenBank/DDBJ databases">
        <title>Draft Genome Sequence of Duganella callidus sp. nov., a Novel Duganella Species Isolated from Cultivated Soil.</title>
        <authorList>
            <person name="Raths R."/>
            <person name="Peta V."/>
            <person name="Bucking H."/>
        </authorList>
    </citation>
    <scope>NUCLEOTIDE SEQUENCE [LARGE SCALE GENOMIC DNA]</scope>
    <source>
        <strain evidence="2 3">DN04</strain>
    </source>
</reference>
<dbReference type="InterPro" id="IPR032710">
    <property type="entry name" value="NTF2-like_dom_sf"/>
</dbReference>
<protein>
    <submittedName>
        <fullName evidence="2">Limonene-1,2-epoxide hydrolase</fullName>
    </submittedName>
</protein>
<dbReference type="AlphaFoldDB" id="A0A4Y9SKM4"/>
<keyword evidence="2" id="KW-0378">Hydrolase</keyword>
<dbReference type="InterPro" id="IPR013100">
    <property type="entry name" value="LEH"/>
</dbReference>
<dbReference type="Proteomes" id="UP000297729">
    <property type="component" value="Unassembled WGS sequence"/>
</dbReference>
<sequence length="135" mass="14997">MPDAAPTPIEVAHIFFDHWNRNRIDQALAMLSADVLYDNVPFPDIIGRAEVEKFHRGFGIGTDFLLDWKVTRIAAAGNVVLNERIDIFRHTSGGTITLPVMGTLTVENGEITVWRDYFDPADFDRQLAAVKAAAG</sequence>
<accession>A0A4Y9SKM4</accession>
<name>A0A4Y9SKM4_9BURK</name>
<dbReference type="EMBL" id="SPVG01000072">
    <property type="protein sequence ID" value="TFW27235.1"/>
    <property type="molecule type" value="Genomic_DNA"/>
</dbReference>
<dbReference type="SUPFAM" id="SSF54427">
    <property type="entry name" value="NTF2-like"/>
    <property type="match status" value="1"/>
</dbReference>
<comment type="caution">
    <text evidence="2">The sequence shown here is derived from an EMBL/GenBank/DDBJ whole genome shotgun (WGS) entry which is preliminary data.</text>
</comment>
<organism evidence="2 3">
    <name type="scientific">Duganella callida</name>
    <dbReference type="NCBI Taxonomy" id="2561932"/>
    <lineage>
        <taxon>Bacteria</taxon>
        <taxon>Pseudomonadati</taxon>
        <taxon>Pseudomonadota</taxon>
        <taxon>Betaproteobacteria</taxon>
        <taxon>Burkholderiales</taxon>
        <taxon>Oxalobacteraceae</taxon>
        <taxon>Telluria group</taxon>
        <taxon>Duganella</taxon>
    </lineage>
</organism>
<dbReference type="Gene3D" id="3.10.450.50">
    <property type="match status" value="1"/>
</dbReference>
<gene>
    <name evidence="2" type="ORF">E4L98_07235</name>
</gene>
<feature type="domain" description="Limonene-1,2-epoxide hydrolase" evidence="1">
    <location>
        <begin position="8"/>
        <end position="123"/>
    </location>
</feature>
<evidence type="ECO:0000313" key="3">
    <source>
        <dbReference type="Proteomes" id="UP000297729"/>
    </source>
</evidence>
<keyword evidence="3" id="KW-1185">Reference proteome</keyword>
<evidence type="ECO:0000259" key="1">
    <source>
        <dbReference type="Pfam" id="PF07858"/>
    </source>
</evidence>